<dbReference type="Pfam" id="PF02929">
    <property type="entry name" value="Bgal_small_N"/>
    <property type="match status" value="1"/>
</dbReference>
<protein>
    <recommendedName>
        <fullName evidence="5 10">Beta-galactosidase</fullName>
        <ecNumber evidence="5 10">3.2.1.23</ecNumber>
    </recommendedName>
    <alternativeName>
        <fullName evidence="9 10">Lactase</fullName>
    </alternativeName>
</protein>
<sequence>MNLNLKSIFSFSVLFFFMQSLSASDNGANQWRNNQNVWQDQTINGINRLPSRSTTYSFRRVDWALDGDREKSEYMSLNGQWKFNFSEDMALAPAGFYKVEYNSSSWKTIPVPSCWEMQGYGYPIYTNTIYPFPDRPPYIDRNNQTGCYIKEFVVPDKWKNDRIILHFGGVYSGFNVWINGQKVGYSEDSCLPTEFDITEYVKKGENKLAVQVYKWTDGSYMEDADHWRMAGIHREVYIMSIPQVAIYDYGVRTRIDFRKNIARLQIRPEITNQNMDDLKGWNLSAQLYDADGKPVFGKDITVTADYVVNEPYPQRDNVYYGMMEGIVSKPELWNSEHPYLYTLVLKLTDNKGNVVDARSSKVGFRDIKIKGNQILVNDTPIKLIGVNRHDHSETGGKTVTREEMLEDVLLMKRYNFNTVRTSHYPNDPYFYELCDKYGIYVMDEANLETHHQRGYLSNRPEWANSFMERVVRMAVRDRNHPSVFMWSLGNESGCGPNHAALSGWLKDYDPTRPVHYEGAQGQPENPLYKPIGRKEASIVTSEIDFNVNEDVKPAKKELCVYANPDDPLYVDVISRMYPMVDELIAMTKNPVMNRPIIMCEYAHSMGNSTGGLKEYWDAIRSHDALAGGYIWDWIDQGLLDNERKYNKKSWNYGGDYEKGEHNDQNFCINGVISADRSIKPATEECKYVFAPVSFTTDNVYSGEITVKNRNFFLSTDEYRYFWQLKDEDSVLQEGEIIVPTTPAGESCKLKLPIQNFKADDGAEYWLCLSARLKNDNLYAKAGYEVAWEQFKYLSLPKIVECVDTTLDMEIDSDNKKDISVKGKNFYLNISDGYISQYKIDNESIITSALKPNFWRASTDNDWRGWKVDRLFAFWKDAPLKLKTVSIDVRKSEGNLEVKVLKAIDERLRLTLNYKVKADGTIGVHYSMMKSPEISEMLRVGLQCECTNRLSDVTYYGRGPWENYSDRKASAMVSIYNCKVSALGFDYVMPQENGNRCDVRWFALQSDKAGVMIVGDEPLSVSVWEMSQNAIDKAKHINELEKDLYSNTLNIDLVQAGVGGTDSWSLKARPSIDKRLLKGSYSYGFTFVPLGRDANLKEMGRKIY</sequence>
<dbReference type="SUPFAM" id="SSF49303">
    <property type="entry name" value="beta-Galactosidase/glucuronidase domain"/>
    <property type="match status" value="2"/>
</dbReference>
<proteinExistence type="inferred from homology"/>
<dbReference type="InterPro" id="IPR011013">
    <property type="entry name" value="Gal_mutarotase_sf_dom"/>
</dbReference>
<gene>
    <name evidence="13" type="ORF">DW853_03945</name>
</gene>
<evidence type="ECO:0000256" key="9">
    <source>
        <dbReference type="ARBA" id="ARBA00032230"/>
    </source>
</evidence>
<dbReference type="PRINTS" id="PR00132">
    <property type="entry name" value="GLHYDRLASE2"/>
</dbReference>
<evidence type="ECO:0000259" key="12">
    <source>
        <dbReference type="SMART" id="SM01038"/>
    </source>
</evidence>
<dbReference type="InterPro" id="IPR014718">
    <property type="entry name" value="GH-type_carb-bd"/>
</dbReference>
<evidence type="ECO:0000256" key="11">
    <source>
        <dbReference type="SAM" id="SignalP"/>
    </source>
</evidence>
<dbReference type="Pfam" id="PF00703">
    <property type="entry name" value="Glyco_hydro_2"/>
    <property type="match status" value="1"/>
</dbReference>
<dbReference type="PANTHER" id="PTHR46323:SF2">
    <property type="entry name" value="BETA-GALACTOSIDASE"/>
    <property type="match status" value="1"/>
</dbReference>
<dbReference type="InterPro" id="IPR006101">
    <property type="entry name" value="Glyco_hydro_2"/>
</dbReference>
<dbReference type="InterPro" id="IPR006102">
    <property type="entry name" value="Ig-like_GH2"/>
</dbReference>
<dbReference type="SUPFAM" id="SSF74650">
    <property type="entry name" value="Galactose mutarotase-like"/>
    <property type="match status" value="1"/>
</dbReference>
<dbReference type="InterPro" id="IPR004199">
    <property type="entry name" value="B-gal_small/dom_5"/>
</dbReference>
<dbReference type="GO" id="GO:0005990">
    <property type="term" value="P:lactose catabolic process"/>
    <property type="evidence" value="ECO:0007669"/>
    <property type="project" value="TreeGrafter"/>
</dbReference>
<evidence type="ECO:0000256" key="6">
    <source>
        <dbReference type="ARBA" id="ARBA00022801"/>
    </source>
</evidence>
<comment type="caution">
    <text evidence="13">The sequence shown here is derived from an EMBL/GenBank/DDBJ whole genome shotgun (WGS) entry which is preliminary data.</text>
</comment>
<feature type="chain" id="PRO_5019044828" description="Beta-galactosidase" evidence="11">
    <location>
        <begin position="23"/>
        <end position="1103"/>
    </location>
</feature>
<dbReference type="Pfam" id="PF02836">
    <property type="entry name" value="Glyco_hydro_2_C"/>
    <property type="match status" value="1"/>
</dbReference>
<evidence type="ECO:0000256" key="1">
    <source>
        <dbReference type="ARBA" id="ARBA00001412"/>
    </source>
</evidence>
<keyword evidence="7" id="KW-0106">Calcium</keyword>
<comment type="similarity">
    <text evidence="3 10">Belongs to the glycosyl hydrolase 2 family.</text>
</comment>
<evidence type="ECO:0000256" key="10">
    <source>
        <dbReference type="RuleBase" id="RU361154"/>
    </source>
</evidence>
<name>A0A413ZTZ1_BACSE</name>
<evidence type="ECO:0000313" key="13">
    <source>
        <dbReference type="EMBL" id="RHC32389.1"/>
    </source>
</evidence>
<dbReference type="SUPFAM" id="SSF49785">
    <property type="entry name" value="Galactose-binding domain-like"/>
    <property type="match status" value="1"/>
</dbReference>
<dbReference type="SMART" id="SM01038">
    <property type="entry name" value="Bgal_small_N"/>
    <property type="match status" value="1"/>
</dbReference>
<evidence type="ECO:0000256" key="8">
    <source>
        <dbReference type="ARBA" id="ARBA00023295"/>
    </source>
</evidence>
<accession>A0A413ZTZ1</accession>
<feature type="domain" description="Beta galactosidase small chain/" evidence="12">
    <location>
        <begin position="819"/>
        <end position="1087"/>
    </location>
</feature>
<evidence type="ECO:0000256" key="2">
    <source>
        <dbReference type="ARBA" id="ARBA00001913"/>
    </source>
</evidence>
<dbReference type="InterPro" id="IPR050347">
    <property type="entry name" value="Bact_Beta-galactosidase"/>
</dbReference>
<comment type="subunit">
    <text evidence="4">Monomer.</text>
</comment>
<dbReference type="InterPro" id="IPR006103">
    <property type="entry name" value="Glyco_hydro_2_cat"/>
</dbReference>
<evidence type="ECO:0000256" key="3">
    <source>
        <dbReference type="ARBA" id="ARBA00007401"/>
    </source>
</evidence>
<dbReference type="InterPro" id="IPR036156">
    <property type="entry name" value="Beta-gal/glucu_dom_sf"/>
</dbReference>
<keyword evidence="11" id="KW-0732">Signal</keyword>
<dbReference type="GO" id="GO:0009341">
    <property type="term" value="C:beta-galactosidase complex"/>
    <property type="evidence" value="ECO:0007669"/>
    <property type="project" value="InterPro"/>
</dbReference>
<dbReference type="PANTHER" id="PTHR46323">
    <property type="entry name" value="BETA-GALACTOSIDASE"/>
    <property type="match status" value="1"/>
</dbReference>
<dbReference type="InterPro" id="IPR017853">
    <property type="entry name" value="GH"/>
</dbReference>
<dbReference type="Gene3D" id="3.20.20.80">
    <property type="entry name" value="Glycosidases"/>
    <property type="match status" value="1"/>
</dbReference>
<evidence type="ECO:0000256" key="7">
    <source>
        <dbReference type="ARBA" id="ARBA00022837"/>
    </source>
</evidence>
<dbReference type="Proteomes" id="UP000285305">
    <property type="component" value="Unassembled WGS sequence"/>
</dbReference>
<keyword evidence="8 10" id="KW-0326">Glycosidase</keyword>
<dbReference type="GO" id="GO:0030246">
    <property type="term" value="F:carbohydrate binding"/>
    <property type="evidence" value="ECO:0007669"/>
    <property type="project" value="InterPro"/>
</dbReference>
<keyword evidence="6 10" id="KW-0378">Hydrolase</keyword>
<comment type="cofactor">
    <cofactor evidence="2">
        <name>Ca(2+)</name>
        <dbReference type="ChEBI" id="CHEBI:29108"/>
    </cofactor>
</comment>
<dbReference type="InterPro" id="IPR008979">
    <property type="entry name" value="Galactose-bd-like_sf"/>
</dbReference>
<dbReference type="SUPFAM" id="SSF51445">
    <property type="entry name" value="(Trans)glycosidases"/>
    <property type="match status" value="1"/>
</dbReference>
<dbReference type="InterPro" id="IPR023232">
    <property type="entry name" value="Glyco_hydro_2_AS"/>
</dbReference>
<dbReference type="InterPro" id="IPR032312">
    <property type="entry name" value="LacZ_4"/>
</dbReference>
<feature type="signal peptide" evidence="11">
    <location>
        <begin position="1"/>
        <end position="22"/>
    </location>
</feature>
<reference evidence="13 14" key="1">
    <citation type="submission" date="2018-08" db="EMBL/GenBank/DDBJ databases">
        <title>A genome reference for cultivated species of the human gut microbiota.</title>
        <authorList>
            <person name="Zou Y."/>
            <person name="Xue W."/>
            <person name="Luo G."/>
        </authorList>
    </citation>
    <scope>NUCLEOTIDE SEQUENCE [LARGE SCALE GENOMIC DNA]</scope>
    <source>
        <strain evidence="13 14">AM36-9BH</strain>
    </source>
</reference>
<dbReference type="AlphaFoldDB" id="A0A413ZTZ1"/>
<dbReference type="InterPro" id="IPR006104">
    <property type="entry name" value="Glyco_hydro_2_N"/>
</dbReference>
<dbReference type="Gene3D" id="2.70.98.10">
    <property type="match status" value="1"/>
</dbReference>
<dbReference type="EMBL" id="QSHQ01000005">
    <property type="protein sequence ID" value="RHC32389.1"/>
    <property type="molecule type" value="Genomic_DNA"/>
</dbReference>
<dbReference type="Pfam" id="PF16353">
    <property type="entry name" value="LacZ_4"/>
    <property type="match status" value="1"/>
</dbReference>
<evidence type="ECO:0000256" key="4">
    <source>
        <dbReference type="ARBA" id="ARBA00011245"/>
    </source>
</evidence>
<comment type="catalytic activity">
    <reaction evidence="1 10">
        <text>Hydrolysis of terminal non-reducing beta-D-galactose residues in beta-D-galactosides.</text>
        <dbReference type="EC" id="3.2.1.23"/>
    </reaction>
</comment>
<dbReference type="Pfam" id="PF02837">
    <property type="entry name" value="Glyco_hydro_2_N"/>
    <property type="match status" value="1"/>
</dbReference>
<evidence type="ECO:0000313" key="14">
    <source>
        <dbReference type="Proteomes" id="UP000285305"/>
    </source>
</evidence>
<dbReference type="PROSITE" id="PS00719">
    <property type="entry name" value="GLYCOSYL_HYDROL_F2_1"/>
    <property type="match status" value="1"/>
</dbReference>
<dbReference type="InterPro" id="IPR023230">
    <property type="entry name" value="Glyco_hydro_2_CS"/>
</dbReference>
<dbReference type="Gene3D" id="2.60.40.10">
    <property type="entry name" value="Immunoglobulins"/>
    <property type="match status" value="2"/>
</dbReference>
<dbReference type="PROSITE" id="PS00608">
    <property type="entry name" value="GLYCOSYL_HYDROL_F2_2"/>
    <property type="match status" value="1"/>
</dbReference>
<evidence type="ECO:0000256" key="5">
    <source>
        <dbReference type="ARBA" id="ARBA00012756"/>
    </source>
</evidence>
<dbReference type="Gene3D" id="2.60.120.260">
    <property type="entry name" value="Galactose-binding domain-like"/>
    <property type="match status" value="1"/>
</dbReference>
<dbReference type="GO" id="GO:0004565">
    <property type="term" value="F:beta-galactosidase activity"/>
    <property type="evidence" value="ECO:0007669"/>
    <property type="project" value="UniProtKB-EC"/>
</dbReference>
<dbReference type="EC" id="3.2.1.23" evidence="5 10"/>
<dbReference type="InterPro" id="IPR013783">
    <property type="entry name" value="Ig-like_fold"/>
</dbReference>
<organism evidence="13 14">
    <name type="scientific">Bacteroides stercoris</name>
    <dbReference type="NCBI Taxonomy" id="46506"/>
    <lineage>
        <taxon>Bacteria</taxon>
        <taxon>Pseudomonadati</taxon>
        <taxon>Bacteroidota</taxon>
        <taxon>Bacteroidia</taxon>
        <taxon>Bacteroidales</taxon>
        <taxon>Bacteroidaceae</taxon>
        <taxon>Bacteroides</taxon>
    </lineage>
</organism>